<protein>
    <submittedName>
        <fullName evidence="2">Alpha-ketoglutarate-dependent dioxygenase AlkB</fullName>
    </submittedName>
</protein>
<dbReference type="KEGG" id="tdu:QJT80_06950"/>
<name>A0AA95HA39_9GAMM</name>
<dbReference type="InterPro" id="IPR027450">
    <property type="entry name" value="AlkB-like"/>
</dbReference>
<dbReference type="Gene3D" id="2.60.120.590">
    <property type="entry name" value="Alpha-ketoglutarate-dependent dioxygenase AlkB-like"/>
    <property type="match status" value="1"/>
</dbReference>
<feature type="domain" description="Fe2OG dioxygenase" evidence="1">
    <location>
        <begin position="75"/>
        <end position="172"/>
    </location>
</feature>
<dbReference type="InterPro" id="IPR037151">
    <property type="entry name" value="AlkB-like_sf"/>
</dbReference>
<reference evidence="2" key="2">
    <citation type="submission" date="2023-04" db="EMBL/GenBank/DDBJ databases">
        <authorList>
            <person name="Beletskiy A.V."/>
            <person name="Mardanov A.V."/>
            <person name="Ravin N.V."/>
        </authorList>
    </citation>
    <scope>NUCLEOTIDE SEQUENCE</scope>
    <source>
        <strain evidence="2">GKL-01</strain>
    </source>
</reference>
<dbReference type="Proteomes" id="UP001300672">
    <property type="component" value="Chromosome"/>
</dbReference>
<organism evidence="2">
    <name type="scientific">Candidatus Thiocaldithrix dubininis</name>
    <dbReference type="NCBI Taxonomy" id="3080823"/>
    <lineage>
        <taxon>Bacteria</taxon>
        <taxon>Pseudomonadati</taxon>
        <taxon>Pseudomonadota</taxon>
        <taxon>Gammaproteobacteria</taxon>
        <taxon>Thiotrichales</taxon>
        <taxon>Thiotrichaceae</taxon>
        <taxon>Candidatus Thiocaldithrix</taxon>
    </lineage>
</organism>
<dbReference type="PANTHER" id="PTHR31212">
    <property type="entry name" value="ALPHA-KETOGLUTARATE-DEPENDENT DIOXYGENASE ALKB HOMOLOG 3"/>
    <property type="match status" value="1"/>
</dbReference>
<dbReference type="PANTHER" id="PTHR31212:SF4">
    <property type="entry name" value="ALPHA-KETOGLUTARATE-DEPENDENT DIOXYGENASE ALKB HOMOLOG 3"/>
    <property type="match status" value="1"/>
</dbReference>
<dbReference type="SUPFAM" id="SSF51197">
    <property type="entry name" value="Clavaminate synthase-like"/>
    <property type="match status" value="1"/>
</dbReference>
<dbReference type="EMBL" id="CP124755">
    <property type="protein sequence ID" value="WGZ92215.1"/>
    <property type="molecule type" value="Genomic_DNA"/>
</dbReference>
<dbReference type="AlphaFoldDB" id="A0AA95HA39"/>
<dbReference type="PROSITE" id="PS51471">
    <property type="entry name" value="FE2OG_OXY"/>
    <property type="match status" value="1"/>
</dbReference>
<keyword evidence="2" id="KW-0560">Oxidoreductase</keyword>
<dbReference type="GO" id="GO:0051213">
    <property type="term" value="F:dioxygenase activity"/>
    <property type="evidence" value="ECO:0007669"/>
    <property type="project" value="UniProtKB-KW"/>
</dbReference>
<evidence type="ECO:0000313" key="2">
    <source>
        <dbReference type="EMBL" id="WGZ92215.1"/>
    </source>
</evidence>
<dbReference type="Pfam" id="PF13532">
    <property type="entry name" value="2OG-FeII_Oxy_2"/>
    <property type="match status" value="1"/>
</dbReference>
<dbReference type="InterPro" id="IPR032854">
    <property type="entry name" value="ALKBH3"/>
</dbReference>
<dbReference type="GO" id="GO:0006307">
    <property type="term" value="P:DNA alkylation repair"/>
    <property type="evidence" value="ECO:0007669"/>
    <property type="project" value="InterPro"/>
</dbReference>
<gene>
    <name evidence="2" type="ORF">QJT80_06950</name>
</gene>
<sequence length="174" mass="19782">MNDFSILLNTNFLKNPENLFGNLIKNVDWDERIRTRKTASFGAPYNYSQITYPATPLPTELAQIAQQLHLTLGFLPNNCLLNYYADGNASMGFHSDNHAELAKHTGVAIISLGSTRTIVYQHKHNRQIEYRYELPSGSLLYMSAELQQNWLHAIPKMPNTGARISLTFRLLNNT</sequence>
<keyword evidence="2" id="KW-0223">Dioxygenase</keyword>
<proteinExistence type="predicted"/>
<reference evidence="2" key="1">
    <citation type="journal article" date="2023" name="Int. J. Mol. Sci.">
        <title>Metagenomics Revealed a New Genus 'Candidatus Thiocaldithrix dubininis' gen. nov., sp. nov. and a New Species 'Candidatus Thiothrix putei' sp. nov. in the Family Thiotrichaceae, Some Members of Which Have Traits of Both Na+- and H+-Motive Energetics.</title>
        <authorList>
            <person name="Ravin N.V."/>
            <person name="Muntyan M.S."/>
            <person name="Smolyakov D.D."/>
            <person name="Rudenko T.S."/>
            <person name="Beletsky A.V."/>
            <person name="Mardanov A.V."/>
            <person name="Grabovich M.Y."/>
        </authorList>
    </citation>
    <scope>NUCLEOTIDE SEQUENCE</scope>
    <source>
        <strain evidence="2">GKL-01</strain>
    </source>
</reference>
<accession>A0AA95HA39</accession>
<dbReference type="InterPro" id="IPR005123">
    <property type="entry name" value="Oxoglu/Fe-dep_dioxygenase_dom"/>
</dbReference>
<evidence type="ECO:0000259" key="1">
    <source>
        <dbReference type="PROSITE" id="PS51471"/>
    </source>
</evidence>